<dbReference type="RefSeq" id="WP_353712920.1">
    <property type="nucleotide sequence ID" value="NZ_CP159279.1"/>
</dbReference>
<feature type="region of interest" description="Disordered" evidence="1">
    <location>
        <begin position="1"/>
        <end position="23"/>
    </location>
</feature>
<dbReference type="Gene3D" id="2.130.10.10">
    <property type="entry name" value="YVTN repeat-like/Quinoprotein amine dehydrogenase"/>
    <property type="match status" value="1"/>
</dbReference>
<gene>
    <name evidence="2" type="ORF">ABRP34_08780</name>
</gene>
<accession>A0AAU8EWN2</accession>
<reference evidence="2" key="1">
    <citation type="submission" date="2024-06" db="EMBL/GenBank/DDBJ databases">
        <title>Biodegradation of dimethachlon by Arthrobacter sp. K5: mechanistic insights and ecological implications.</title>
        <authorList>
            <person name="Hu S."/>
            <person name="Lu P."/>
        </authorList>
    </citation>
    <scope>NUCLEOTIDE SEQUENCE</scope>
    <source>
        <strain evidence="2">K5</strain>
    </source>
</reference>
<evidence type="ECO:0008006" key="3">
    <source>
        <dbReference type="Google" id="ProtNLM"/>
    </source>
</evidence>
<evidence type="ECO:0000313" key="2">
    <source>
        <dbReference type="EMBL" id="XCH13053.1"/>
    </source>
</evidence>
<dbReference type="SUPFAM" id="SSF51004">
    <property type="entry name" value="C-terminal (heme d1) domain of cytochrome cd1-nitrite reductase"/>
    <property type="match status" value="1"/>
</dbReference>
<organism evidence="2">
    <name type="scientific">Arthrobacter sp. K5</name>
    <dbReference type="NCBI Taxonomy" id="2839623"/>
    <lineage>
        <taxon>Bacteria</taxon>
        <taxon>Bacillati</taxon>
        <taxon>Actinomycetota</taxon>
        <taxon>Actinomycetes</taxon>
        <taxon>Micrococcales</taxon>
        <taxon>Micrococcaceae</taxon>
        <taxon>Arthrobacter</taxon>
    </lineage>
</organism>
<dbReference type="InterPro" id="IPR051200">
    <property type="entry name" value="Host-pathogen_enzymatic-act"/>
</dbReference>
<dbReference type="InterPro" id="IPR011048">
    <property type="entry name" value="Haem_d1_sf"/>
</dbReference>
<proteinExistence type="predicted"/>
<protein>
    <recommendedName>
        <fullName evidence="3">YncE family protein</fullName>
    </recommendedName>
</protein>
<dbReference type="EMBL" id="CP159279">
    <property type="protein sequence ID" value="XCH13053.1"/>
    <property type="molecule type" value="Genomic_DNA"/>
</dbReference>
<dbReference type="AlphaFoldDB" id="A0AAU8EWN2"/>
<dbReference type="InterPro" id="IPR015943">
    <property type="entry name" value="WD40/YVTN_repeat-like_dom_sf"/>
</dbReference>
<dbReference type="PANTHER" id="PTHR47197:SF3">
    <property type="entry name" value="DIHYDRO-HEME D1 DEHYDROGENASE"/>
    <property type="match status" value="1"/>
</dbReference>
<sequence>MAGAAGHGQRARRGPVRRAAGGRDHIRLQRAETTAYTVNLSDGQLTVIDLRARRVQSVINVGRFTYDVTVNSAGTRAYINGFDAVVVVDLSTQKVVTRVLLTAINAGRMHLNRPGALGYSIAGHDGKAPAGGILHVIDLASNTVVGTAPVCFLGDPMAFEPSGQRAYIPCGNTLGGTVNLVQMPQK</sequence>
<dbReference type="PANTHER" id="PTHR47197">
    <property type="entry name" value="PROTEIN NIRF"/>
    <property type="match status" value="1"/>
</dbReference>
<evidence type="ECO:0000256" key="1">
    <source>
        <dbReference type="SAM" id="MobiDB-lite"/>
    </source>
</evidence>
<name>A0AAU8EWN2_9MICC</name>